<evidence type="ECO:0000313" key="1">
    <source>
        <dbReference type="Proteomes" id="UP000095281"/>
    </source>
</evidence>
<accession>A0A1I8BDR8</accession>
<dbReference type="AlphaFoldDB" id="A0A1I8BDR8"/>
<name>A0A1I8BDR8_MELHA</name>
<protein>
    <submittedName>
        <fullName evidence="2">F-box domain-containing protein</fullName>
    </submittedName>
</protein>
<keyword evidence="1" id="KW-1185">Reference proteome</keyword>
<reference evidence="2" key="1">
    <citation type="submission" date="2016-11" db="UniProtKB">
        <authorList>
            <consortium name="WormBaseParasite"/>
        </authorList>
    </citation>
    <scope>IDENTIFICATION</scope>
</reference>
<sequence length="86" mass="10258">MNNLNIKLDILKCLNFDQLNNFQQINRQFSELIYKNEKVLACKIFEEISITDYNIQTNIDVTGHWLKMTEILEKIPLNEKLEEKVN</sequence>
<evidence type="ECO:0000313" key="2">
    <source>
        <dbReference type="WBParaSite" id="MhA1_Contig2018.frz3.gene2"/>
    </source>
</evidence>
<proteinExistence type="predicted"/>
<organism evidence="1 2">
    <name type="scientific">Meloidogyne hapla</name>
    <name type="common">Root-knot nematode worm</name>
    <dbReference type="NCBI Taxonomy" id="6305"/>
    <lineage>
        <taxon>Eukaryota</taxon>
        <taxon>Metazoa</taxon>
        <taxon>Ecdysozoa</taxon>
        <taxon>Nematoda</taxon>
        <taxon>Chromadorea</taxon>
        <taxon>Rhabditida</taxon>
        <taxon>Tylenchina</taxon>
        <taxon>Tylenchomorpha</taxon>
        <taxon>Tylenchoidea</taxon>
        <taxon>Meloidogynidae</taxon>
        <taxon>Meloidogyninae</taxon>
        <taxon>Meloidogyne</taxon>
    </lineage>
</organism>
<dbReference type="Proteomes" id="UP000095281">
    <property type="component" value="Unplaced"/>
</dbReference>
<dbReference type="WBParaSite" id="MhA1_Contig2018.frz3.gene2">
    <property type="protein sequence ID" value="MhA1_Contig2018.frz3.gene2"/>
    <property type="gene ID" value="MhA1_Contig2018.frz3.gene2"/>
</dbReference>